<feature type="region of interest" description="Disordered" evidence="5">
    <location>
        <begin position="430"/>
        <end position="454"/>
    </location>
</feature>
<feature type="transmembrane region" description="Helical" evidence="6">
    <location>
        <begin position="127"/>
        <end position="145"/>
    </location>
</feature>
<accession>A0AAF0Y1Z4</accession>
<comment type="subcellular location">
    <subcellularLocation>
        <location evidence="1">Membrane</location>
        <topology evidence="1">Multi-pass membrane protein</topology>
    </subcellularLocation>
</comment>
<evidence type="ECO:0000259" key="7">
    <source>
        <dbReference type="Pfam" id="PF13515"/>
    </source>
</evidence>
<feature type="region of interest" description="Disordered" evidence="5">
    <location>
        <begin position="345"/>
        <end position="412"/>
    </location>
</feature>
<keyword evidence="9" id="KW-1185">Reference proteome</keyword>
<feature type="transmembrane region" description="Helical" evidence="6">
    <location>
        <begin position="792"/>
        <end position="810"/>
    </location>
</feature>
<feature type="transmembrane region" description="Helical" evidence="6">
    <location>
        <begin position="849"/>
        <end position="871"/>
    </location>
</feature>
<dbReference type="PANTHER" id="PTHR47804:SF3">
    <property type="entry name" value="PROTEIN BRE4"/>
    <property type="match status" value="1"/>
</dbReference>
<reference evidence="8" key="1">
    <citation type="submission" date="2023-10" db="EMBL/GenBank/DDBJ databases">
        <authorList>
            <person name="Noh H."/>
        </authorList>
    </citation>
    <scope>NUCLEOTIDE SEQUENCE</scope>
    <source>
        <strain evidence="8">DUCC4014</strain>
    </source>
</reference>
<evidence type="ECO:0000313" key="8">
    <source>
        <dbReference type="EMBL" id="WOO78768.1"/>
    </source>
</evidence>
<dbReference type="PANTHER" id="PTHR47804">
    <property type="entry name" value="60S RIBOSOMAL PROTEIN L19"/>
    <property type="match status" value="1"/>
</dbReference>
<feature type="domain" description="Integral membrane bound transporter" evidence="7">
    <location>
        <begin position="726"/>
        <end position="866"/>
    </location>
</feature>
<dbReference type="Pfam" id="PF13515">
    <property type="entry name" value="FUSC_2"/>
    <property type="match status" value="1"/>
</dbReference>
<keyword evidence="2 6" id="KW-0812">Transmembrane</keyword>
<feature type="compositionally biased region" description="Low complexity" evidence="5">
    <location>
        <begin position="400"/>
        <end position="412"/>
    </location>
</feature>
<organism evidence="8 9">
    <name type="scientific">Vanrija pseudolonga</name>
    <dbReference type="NCBI Taxonomy" id="143232"/>
    <lineage>
        <taxon>Eukaryota</taxon>
        <taxon>Fungi</taxon>
        <taxon>Dikarya</taxon>
        <taxon>Basidiomycota</taxon>
        <taxon>Agaricomycotina</taxon>
        <taxon>Tremellomycetes</taxon>
        <taxon>Trichosporonales</taxon>
        <taxon>Trichosporonaceae</taxon>
        <taxon>Vanrija</taxon>
    </lineage>
</organism>
<evidence type="ECO:0000256" key="2">
    <source>
        <dbReference type="ARBA" id="ARBA00022692"/>
    </source>
</evidence>
<proteinExistence type="predicted"/>
<dbReference type="GeneID" id="87805555"/>
<evidence type="ECO:0000256" key="3">
    <source>
        <dbReference type="ARBA" id="ARBA00022989"/>
    </source>
</evidence>
<dbReference type="RefSeq" id="XP_062624800.1">
    <property type="nucleotide sequence ID" value="XM_062768816.1"/>
</dbReference>
<feature type="compositionally biased region" description="Low complexity" evidence="5">
    <location>
        <begin position="349"/>
        <end position="363"/>
    </location>
</feature>
<protein>
    <submittedName>
        <fullName evidence="8">Purtative protein</fullName>
    </submittedName>
</protein>
<evidence type="ECO:0000256" key="4">
    <source>
        <dbReference type="ARBA" id="ARBA00023136"/>
    </source>
</evidence>
<gene>
    <name evidence="8" type="primary">SPAC26F1.08c</name>
    <name evidence="8" type="ORF">LOC62_02G002307</name>
</gene>
<dbReference type="EMBL" id="CP086715">
    <property type="protein sequence ID" value="WOO78768.1"/>
    <property type="molecule type" value="Genomic_DNA"/>
</dbReference>
<feature type="compositionally biased region" description="Polar residues" evidence="5">
    <location>
        <begin position="244"/>
        <end position="261"/>
    </location>
</feature>
<dbReference type="Proteomes" id="UP000827549">
    <property type="component" value="Chromosome 2"/>
</dbReference>
<evidence type="ECO:0000313" key="9">
    <source>
        <dbReference type="Proteomes" id="UP000827549"/>
    </source>
</evidence>
<feature type="transmembrane region" description="Helical" evidence="6">
    <location>
        <begin position="760"/>
        <end position="780"/>
    </location>
</feature>
<keyword evidence="4 6" id="KW-0472">Membrane</keyword>
<keyword evidence="3 6" id="KW-1133">Transmembrane helix</keyword>
<dbReference type="GO" id="GO:0016020">
    <property type="term" value="C:membrane"/>
    <property type="evidence" value="ECO:0007669"/>
    <property type="project" value="UniProtKB-SubCell"/>
</dbReference>
<feature type="transmembrane region" description="Helical" evidence="6">
    <location>
        <begin position="816"/>
        <end position="837"/>
    </location>
</feature>
<dbReference type="InterPro" id="IPR049453">
    <property type="entry name" value="Memb_transporter_dom"/>
</dbReference>
<feature type="transmembrane region" description="Helical" evidence="6">
    <location>
        <begin position="63"/>
        <end position="81"/>
    </location>
</feature>
<dbReference type="AlphaFoldDB" id="A0AAF0Y1Z4"/>
<name>A0AAF0Y1Z4_9TREE</name>
<feature type="transmembrane region" description="Helical" evidence="6">
    <location>
        <begin position="185"/>
        <end position="203"/>
    </location>
</feature>
<feature type="region of interest" description="Disordered" evidence="5">
    <location>
        <begin position="238"/>
        <end position="284"/>
    </location>
</feature>
<feature type="compositionally biased region" description="Basic and acidic residues" evidence="5">
    <location>
        <begin position="264"/>
        <end position="273"/>
    </location>
</feature>
<feature type="compositionally biased region" description="Basic and acidic residues" evidence="5">
    <location>
        <begin position="375"/>
        <end position="385"/>
    </location>
</feature>
<evidence type="ECO:0000256" key="6">
    <source>
        <dbReference type="SAM" id="Phobius"/>
    </source>
</evidence>
<evidence type="ECO:0000256" key="1">
    <source>
        <dbReference type="ARBA" id="ARBA00004141"/>
    </source>
</evidence>
<feature type="transmembrane region" description="Helical" evidence="6">
    <location>
        <begin position="93"/>
        <end position="115"/>
    </location>
</feature>
<sequence>MSSTTPTGTSGDSTLVPTTGRRHAFSLNARLPPWASKARPMLAPVLTAFLSFVFVVVHPLNHLAGEYSFLVYTSVILFYFPRGRVSQQLESNTVNFIGALCGLTWATIGVAIAAYCGKTYGSDSPQARAVLAVWLAILSAVCGCLRSCYPRLNIACRAAMFNPIFLLTASQRITQFKAHLFLDQFFVTLFAYAFATASGVLFSEHSSSPLLGQHLFNTVKTACELIPASLGTILEIEPETPPEASSNSKEASGTTSGSAPSPRQVEESLEKPSSRTRQQKLARKLRAEIATTRATHASYMLDIVRARQKPAALEPIIHLLARLQRNPLLGPTGHVPGERIRHALERTYATPSTRPPSRASTPRHSMHRRQGSRSRSGERHPRDLIPHGWQGSPRVAADGSPETAEATPDTTASDHYIDGVQLAHHLSRVATHTQPRHASGNSRNSRGRGGPYVDPARAKLTMACTGLSDSIVAAMTSAAAQMSDACDWHWGLDDHKDPAEVKAQLQTSLKDLQRHLSGIIDTTDLGNELQKSTSTATLASRLSAKGVMWEDEIPTAADWLDEEDRFRIAFYMIALLDLAKDTQHLLGYAVHLRQGAQPKHWIFPAIIWPWTKAPETARPSMDGETRAEAEVGDDYERAEDLDFVHTLLRESRPARVQTEPTLAGRLISAWRSIWDRQAVVVARVLVSKALHSMKHSHHVLFALKQTIGISLLSVPAFMPEGNSGRHWYDKSRGPWMVVSFMYVLEVTTGATLRIGFYRTLGTLIGAVVGYVVGVALRPIPPANQQCTRIAGTNPYGLVALATACAVPISYGVLFTHVAPMAIVTGITLPPIMFIEYLGLSGGLSEFTLAWMRFVDIFIGICAAVVIGSWLWPIHARVQYFGAVAQTMDQVTEYYLRMSRDLLRPSLVYQANSKQYSMVEASVRRNIARSRTLVEIQRRELSLLPRPVKLYAEVIDLTERLIETFGEIRTLRFSLPRKATVLDVLSSRRELISAILVCIWAVGQSFRSRSPLPQVLPSPRVPLGEVMDATDEHARQVRILRARENMRRRAGAEAEVEPAAGDDDGGESANRAELAVLYGMAENEALGEAINCIDELLAAARTLFGTQSFLDIHTLHPL</sequence>
<evidence type="ECO:0000256" key="5">
    <source>
        <dbReference type="SAM" id="MobiDB-lite"/>
    </source>
</evidence>
<feature type="transmembrane region" description="Helical" evidence="6">
    <location>
        <begin position="40"/>
        <end position="57"/>
    </location>
</feature>
<dbReference type="InterPro" id="IPR052430">
    <property type="entry name" value="IVT-Associated"/>
</dbReference>